<dbReference type="EMBL" id="NRRY01000003">
    <property type="protein sequence ID" value="MBK1617418.1"/>
    <property type="molecule type" value="Genomic_DNA"/>
</dbReference>
<name>A0A9X0W6Z8_9GAMM</name>
<reference evidence="2 3" key="1">
    <citation type="journal article" date="2020" name="Microorganisms">
        <title>Osmotic Adaptation and Compatible Solute Biosynthesis of Phototrophic Bacteria as Revealed from Genome Analyses.</title>
        <authorList>
            <person name="Imhoff J.F."/>
            <person name="Rahn T."/>
            <person name="Kunzel S."/>
            <person name="Keller A."/>
            <person name="Neulinger S.C."/>
        </authorList>
    </citation>
    <scope>NUCLEOTIDE SEQUENCE [LARGE SCALE GENOMIC DNA]</scope>
    <source>
        <strain evidence="2 3">DSM 25653</strain>
    </source>
</reference>
<evidence type="ECO:0000259" key="1">
    <source>
        <dbReference type="Pfam" id="PF00535"/>
    </source>
</evidence>
<dbReference type="Proteomes" id="UP001138768">
    <property type="component" value="Unassembled WGS sequence"/>
</dbReference>
<sequence>MSVHNGELFLGEAVNSILNQTFTDFEFLIFDDCSTDNTLKILQSYDDPRIRIIINEKNIGLTESLNKGIAIARGDFIARMDADDISLPSRFEKQVKFLQDKPHIAALGVWKELIDESGRCFFQEKLPTDPEIIHYALLIGNCFTHPSMMFRREAVIKVGCYQNRAGKYAQDYDLWLRLSHSYDLANLSEFLIQYRVHSGQASTKKLRVQTKTALCYRKIAAKERIKIGETLNRRMIHGPNWLERRLAAPGTLGQYYLYTGLTYERMGNKNFAFQILLSGLIESPFATKIWMLLLDKTILSRLRLEKRKALSWYAHRIASLFRRF</sequence>
<evidence type="ECO:0000313" key="2">
    <source>
        <dbReference type="EMBL" id="MBK1617418.1"/>
    </source>
</evidence>
<organism evidence="2 3">
    <name type="scientific">Lamprobacter modestohalophilus</name>
    <dbReference type="NCBI Taxonomy" id="1064514"/>
    <lineage>
        <taxon>Bacteria</taxon>
        <taxon>Pseudomonadati</taxon>
        <taxon>Pseudomonadota</taxon>
        <taxon>Gammaproteobacteria</taxon>
        <taxon>Chromatiales</taxon>
        <taxon>Chromatiaceae</taxon>
        <taxon>Lamprobacter</taxon>
    </lineage>
</organism>
<dbReference type="RefSeq" id="WP_200238430.1">
    <property type="nucleotide sequence ID" value="NZ_NRRY01000003.1"/>
</dbReference>
<dbReference type="AlphaFoldDB" id="A0A9X0W6Z8"/>
<feature type="domain" description="Glycosyltransferase 2-like" evidence="1">
    <location>
        <begin position="1"/>
        <end position="158"/>
    </location>
</feature>
<dbReference type="Gene3D" id="3.90.550.10">
    <property type="entry name" value="Spore Coat Polysaccharide Biosynthesis Protein SpsA, Chain A"/>
    <property type="match status" value="1"/>
</dbReference>
<comment type="caution">
    <text evidence="2">The sequence shown here is derived from an EMBL/GenBank/DDBJ whole genome shotgun (WGS) entry which is preliminary data.</text>
</comment>
<dbReference type="PANTHER" id="PTHR22916:SF3">
    <property type="entry name" value="UDP-GLCNAC:BETAGAL BETA-1,3-N-ACETYLGLUCOSAMINYLTRANSFERASE-LIKE PROTEIN 1"/>
    <property type="match status" value="1"/>
</dbReference>
<dbReference type="InterPro" id="IPR029044">
    <property type="entry name" value="Nucleotide-diphossugar_trans"/>
</dbReference>
<proteinExistence type="predicted"/>
<protein>
    <recommendedName>
        <fullName evidence="1">Glycosyltransferase 2-like domain-containing protein</fullName>
    </recommendedName>
</protein>
<dbReference type="SUPFAM" id="SSF53448">
    <property type="entry name" value="Nucleotide-diphospho-sugar transferases"/>
    <property type="match status" value="1"/>
</dbReference>
<accession>A0A9X0W6Z8</accession>
<gene>
    <name evidence="2" type="ORF">CKO42_02890</name>
</gene>
<evidence type="ECO:0000313" key="3">
    <source>
        <dbReference type="Proteomes" id="UP001138768"/>
    </source>
</evidence>
<dbReference type="PANTHER" id="PTHR22916">
    <property type="entry name" value="GLYCOSYLTRANSFERASE"/>
    <property type="match status" value="1"/>
</dbReference>
<dbReference type="GO" id="GO:0016758">
    <property type="term" value="F:hexosyltransferase activity"/>
    <property type="evidence" value="ECO:0007669"/>
    <property type="project" value="UniProtKB-ARBA"/>
</dbReference>
<dbReference type="Pfam" id="PF00535">
    <property type="entry name" value="Glycos_transf_2"/>
    <property type="match status" value="1"/>
</dbReference>
<dbReference type="InterPro" id="IPR001173">
    <property type="entry name" value="Glyco_trans_2-like"/>
</dbReference>
<keyword evidence="3" id="KW-1185">Reference proteome</keyword>